<dbReference type="Proteomes" id="UP000887580">
    <property type="component" value="Unplaced"/>
</dbReference>
<proteinExistence type="predicted"/>
<organism evidence="1 2">
    <name type="scientific">Panagrolaimus sp. PS1159</name>
    <dbReference type="NCBI Taxonomy" id="55785"/>
    <lineage>
        <taxon>Eukaryota</taxon>
        <taxon>Metazoa</taxon>
        <taxon>Ecdysozoa</taxon>
        <taxon>Nematoda</taxon>
        <taxon>Chromadorea</taxon>
        <taxon>Rhabditida</taxon>
        <taxon>Tylenchina</taxon>
        <taxon>Panagrolaimomorpha</taxon>
        <taxon>Panagrolaimoidea</taxon>
        <taxon>Panagrolaimidae</taxon>
        <taxon>Panagrolaimus</taxon>
    </lineage>
</organism>
<protein>
    <submittedName>
        <fullName evidence="2">HD domain-containing protein</fullName>
    </submittedName>
</protein>
<reference evidence="2" key="1">
    <citation type="submission" date="2022-11" db="UniProtKB">
        <authorList>
            <consortium name="WormBaseParasite"/>
        </authorList>
    </citation>
    <scope>IDENTIFICATION</scope>
</reference>
<dbReference type="WBParaSite" id="PS1159_v2.g152.t1">
    <property type="protein sequence ID" value="PS1159_v2.g152.t1"/>
    <property type="gene ID" value="PS1159_v2.g152"/>
</dbReference>
<accession>A0AC35F9R4</accession>
<evidence type="ECO:0000313" key="2">
    <source>
        <dbReference type="WBParaSite" id="PS1159_v2.g152.t1"/>
    </source>
</evidence>
<sequence>MDSDVEEFILEDFEINCGVWYITLPKICRFIIDTPIFQRLRRIKQNGITELVYPDATHTRFTHSLGVASLAYEFMNGLHEKYSDCVTKKEILIVTIAALVHDLGHGPFSHLFEDVFDGKFCHEEISGKLFVKIVNDYANVRKGLSPLNDADFALIQQLIHPPTFENCTDSDWPLLVPREKAYLFAIVSNPLNGLDVDKMEYLIRDSSHCGVQSYFNKDTVKVLIKSAKICKHLNYDFSWIAFCYKHYKCVHKIFETRKDLYQIVYNHRYLLPASEMGYKKAIQLAAPYLMFKGKNGNMIPLNQCYKDMDAYIKLDDSLYSLIINSTLPEMEGAQKILEELEFRSSPKIIAKFDEIPPRKCAKVLKVNIEKLLKGQIYSSFNSKDIYVTTKSFNGGKGDSDPLQKVLFYTRPDETKICIFNGDSIQSKHCIFIFASASKNDAKKILEYLKKFSKENGIEEPKYMFKNE</sequence>
<name>A0AC35F9R4_9BILA</name>
<evidence type="ECO:0000313" key="1">
    <source>
        <dbReference type="Proteomes" id="UP000887580"/>
    </source>
</evidence>